<evidence type="ECO:0000313" key="1">
    <source>
        <dbReference type="EMBL" id="KAG5183789.1"/>
    </source>
</evidence>
<dbReference type="Proteomes" id="UP000664859">
    <property type="component" value="Unassembled WGS sequence"/>
</dbReference>
<proteinExistence type="predicted"/>
<organism evidence="1 2">
    <name type="scientific">Tribonema minus</name>
    <dbReference type="NCBI Taxonomy" id="303371"/>
    <lineage>
        <taxon>Eukaryota</taxon>
        <taxon>Sar</taxon>
        <taxon>Stramenopiles</taxon>
        <taxon>Ochrophyta</taxon>
        <taxon>PX clade</taxon>
        <taxon>Xanthophyceae</taxon>
        <taxon>Tribonematales</taxon>
        <taxon>Tribonemataceae</taxon>
        <taxon>Tribonema</taxon>
    </lineage>
</organism>
<dbReference type="OrthoDB" id="447489at2759"/>
<sequence>MKAPKKSAQRVAERVRMRVQPRTLLPKSNLTVDPMTAQTAVLNNIIMNVNLSLLRNLIDSSSTRKQAPIQGEQLTVGATVEEHEGAAPTAVTEGDTVKEHEAAAPTAVNEGDTVMERGSSSVNTHGLTDSISTSATIRQWDTAEERAVAHMACGTAERRQHREEQRTAMAANEQVSKECVAAVDTAAAPVNTYTIPQPPRPVRVCSAVVSAPAQRVPTTAQPDSAEPEPAALCAARKPAKLPVEVKTVNLWDAREREEHTLAYFAYTQQLAEERRAAKRAAEAAKQQRSEKRGMNKNELTAGIVDSICCTQNDRCIYSGLPVKFERMSDWQASLERLNNDDDYLVGNSALCALEFNVAAGWTVAKAMYAATHTNSVDTATLEANVREALSKPTSKRKAYTHMQHKKDRGVTLTLCSVCCVWRMQDDFHKKVGTVCKGCRSDQAKRYGSTWRGAFKRANYNPANVPTTRRNDSC</sequence>
<dbReference type="AlphaFoldDB" id="A0A836CFM0"/>
<name>A0A836CFM0_9STRA</name>
<reference evidence="1" key="1">
    <citation type="submission" date="2021-02" db="EMBL/GenBank/DDBJ databases">
        <title>First Annotated Genome of the Yellow-green Alga Tribonema minus.</title>
        <authorList>
            <person name="Mahan K.M."/>
        </authorList>
    </citation>
    <scope>NUCLEOTIDE SEQUENCE</scope>
    <source>
        <strain evidence="1">UTEX B ZZ1240</strain>
    </source>
</reference>
<comment type="caution">
    <text evidence="1">The sequence shown here is derived from an EMBL/GenBank/DDBJ whole genome shotgun (WGS) entry which is preliminary data.</text>
</comment>
<accession>A0A836CFM0</accession>
<gene>
    <name evidence="1" type="ORF">JKP88DRAFT_245125</name>
</gene>
<dbReference type="EMBL" id="JAFCMP010000190">
    <property type="protein sequence ID" value="KAG5183789.1"/>
    <property type="molecule type" value="Genomic_DNA"/>
</dbReference>
<evidence type="ECO:0000313" key="2">
    <source>
        <dbReference type="Proteomes" id="UP000664859"/>
    </source>
</evidence>
<keyword evidence="2" id="KW-1185">Reference proteome</keyword>
<protein>
    <submittedName>
        <fullName evidence="1">Uncharacterized protein</fullName>
    </submittedName>
</protein>